<dbReference type="EMBL" id="QFXE01000005">
    <property type="protein sequence ID" value="RDH87782.1"/>
    <property type="molecule type" value="Genomic_DNA"/>
</dbReference>
<proteinExistence type="predicted"/>
<reference evidence="1 2" key="1">
    <citation type="journal article" date="2018" name="ISME J.">
        <title>Endosymbiont genomes yield clues of tubeworm success.</title>
        <authorList>
            <person name="Li Y."/>
            <person name="Liles M.R."/>
            <person name="Halanych K.M."/>
        </authorList>
    </citation>
    <scope>NUCLEOTIDE SEQUENCE [LARGE SCALE GENOMIC DNA]</scope>
    <source>
        <strain evidence="1">A1462</strain>
    </source>
</reference>
<dbReference type="Proteomes" id="UP000254771">
    <property type="component" value="Unassembled WGS sequence"/>
</dbReference>
<protein>
    <submittedName>
        <fullName evidence="1">Uncharacterized protein</fullName>
    </submittedName>
</protein>
<organism evidence="1 2">
    <name type="scientific">endosymbiont of Escarpia spicata</name>
    <dbReference type="NCBI Taxonomy" id="2200908"/>
    <lineage>
        <taxon>Bacteria</taxon>
        <taxon>Pseudomonadati</taxon>
        <taxon>Pseudomonadota</taxon>
        <taxon>Gammaproteobacteria</taxon>
        <taxon>sulfur-oxidizing symbionts</taxon>
    </lineage>
</organism>
<evidence type="ECO:0000313" key="2">
    <source>
        <dbReference type="Proteomes" id="UP000254771"/>
    </source>
</evidence>
<dbReference type="AlphaFoldDB" id="A0A370DRT5"/>
<name>A0A370DRT5_9GAMM</name>
<comment type="caution">
    <text evidence="1">The sequence shown here is derived from an EMBL/GenBank/DDBJ whole genome shotgun (WGS) entry which is preliminary data.</text>
</comment>
<evidence type="ECO:0000313" key="1">
    <source>
        <dbReference type="EMBL" id="RDH87782.1"/>
    </source>
</evidence>
<accession>A0A370DRT5</accession>
<keyword evidence="2" id="KW-1185">Reference proteome</keyword>
<sequence>MLLNLIIGEYSMDMEIQDDYLETMTDSFDKMDREMRQGVQLGQQWVGDPTQLQRCQVAADKLLSAIENNNETLAMLTGGYIVSHLSDIKQIKINTEGEPAETEFH</sequence>
<gene>
    <name evidence="1" type="ORF">DIZ78_04350</name>
</gene>